<organism evidence="3 4">
    <name type="scientific">Aquimarina gracilis</name>
    <dbReference type="NCBI Taxonomy" id="874422"/>
    <lineage>
        <taxon>Bacteria</taxon>
        <taxon>Pseudomonadati</taxon>
        <taxon>Bacteroidota</taxon>
        <taxon>Flavobacteriia</taxon>
        <taxon>Flavobacteriales</taxon>
        <taxon>Flavobacteriaceae</taxon>
        <taxon>Aquimarina</taxon>
    </lineage>
</organism>
<gene>
    <name evidence="3" type="ORF">U6A24_16630</name>
</gene>
<proteinExistence type="predicted"/>
<dbReference type="Proteomes" id="UP001327027">
    <property type="component" value="Unassembled WGS sequence"/>
</dbReference>
<protein>
    <submittedName>
        <fullName evidence="3">T9SS type A sorting domain-containing protein</fullName>
    </submittedName>
</protein>
<evidence type="ECO:0000259" key="2">
    <source>
        <dbReference type="Pfam" id="PF18962"/>
    </source>
</evidence>
<accession>A0ABU5ZZ53</accession>
<dbReference type="Gene3D" id="2.60.40.740">
    <property type="match status" value="3"/>
</dbReference>
<dbReference type="EMBL" id="JAYKLX010000007">
    <property type="protein sequence ID" value="MEB3347101.1"/>
    <property type="molecule type" value="Genomic_DNA"/>
</dbReference>
<evidence type="ECO:0000256" key="1">
    <source>
        <dbReference type="ARBA" id="ARBA00022729"/>
    </source>
</evidence>
<evidence type="ECO:0000313" key="4">
    <source>
        <dbReference type="Proteomes" id="UP001327027"/>
    </source>
</evidence>
<dbReference type="InterPro" id="IPR026444">
    <property type="entry name" value="Secre_tail"/>
</dbReference>
<dbReference type="NCBIfam" id="TIGR04183">
    <property type="entry name" value="Por_Secre_tail"/>
    <property type="match status" value="1"/>
</dbReference>
<reference evidence="3 4" key="1">
    <citation type="journal article" date="2013" name="Int. J. Syst. Evol. Microbiol.">
        <title>Aquimarina gracilis sp. nov., isolated from the gut microflora of a mussel, Mytilus coruscus, and emended description of Aquimarina spongiae.</title>
        <authorList>
            <person name="Park S.C."/>
            <person name="Choe H.N."/>
            <person name="Baik K.S."/>
            <person name="Seong C.N."/>
        </authorList>
    </citation>
    <scope>NUCLEOTIDE SEQUENCE [LARGE SCALE GENOMIC DNA]</scope>
    <source>
        <strain evidence="3 4">PSC32</strain>
    </source>
</reference>
<evidence type="ECO:0000313" key="3">
    <source>
        <dbReference type="EMBL" id="MEB3347101.1"/>
    </source>
</evidence>
<dbReference type="Pfam" id="PF13573">
    <property type="entry name" value="SprB"/>
    <property type="match status" value="4"/>
</dbReference>
<keyword evidence="1" id="KW-0732">Signal</keyword>
<comment type="caution">
    <text evidence="3">The sequence shown here is derived from an EMBL/GenBank/DDBJ whole genome shotgun (WGS) entry which is preliminary data.</text>
</comment>
<sequence length="1721" mass="188759">MEKYIKYIIFLIVLSGYAQGSKIEISNLEFFIDGDEDICNNSISISVRYTNGHSERIFFNDRGKPIDILGTIVYGWVDGTYNYPNQSDTERNRVIQSIEVDVTSVEKTGSSCQNGTVLVMDESIPIGYDPCASGNFYKNQRNDGDFELRHILSFSWRVAPTPVVNRVGANIAGFDDEFKATGNGNFSNTVYQWEYQLTRKNGTPSANGWRSIPGELPNRELSVIPSSFLQQSDIGKDIHVRIKSCNYAEPSNFVTYEIKKSAPKVIRVDPVPVSCYDDSTDGAVRFTFDRPLDSFENFNIAVTDLSIKDKIVDGVQTYETVESIENVTEFDDNNSLVISGLRHSTPDGFGISIISGHGNTGDIYFSDGANHAVRFDVGRPGAVKIDAVTGINVNCNSGDSSTGDGKIVIRASGGNNGTFQYSYNKNGGSYTTWRNFTNGAMHEITGLGTGNYQVRVQKKITRNGVNTFCMAHRFNSNNNPTPQEDIRSVTIREPVAPLQVEYITENIKKPTAHNFTNGQIKVRIFGGTPFNNGTYRYTWIKQGSSTPLTTIDETIKTDSSNKKEFFITLRDIGAGTYFLTVTDKNYSTTLAAYRTGCFVNNSSRTLQNPDPLELRIDITKPITCNATNTTIGKDQDGELTAVAAGGVPLQPNQNRGLPYYYTWKKKNELGVWKIYKSRTEGNPTISVLSEGEYAVNIEDANGIVVGNYVNNSLVTTTDVTRNFEAPPSITINADKQDVFCYGGNDGAIRTTISGGNGEYEIQWLDDPDHDSPNRDQLSEGDYTIVVEDKNGCRARRTIIIEQPSAPLQLTYPSRYNQPTGFGLTNGWIEARIKGGTPNMDGSYNYMWTDQDGGNRNANVETSIDTDTNEFVVRLQDVGKGEYTLVITDANHIPATNKTGCTLEDSFQLDEPDPLEVTIVEDTPISCNQLNEFGNPSSDGILIAHAKGGIRFNPGLPYVYTWKKKAADSTWQVLTSQSDSIATNLDDGTYAVNIEDANGIVLGEYENNVLVQAIDSTRVLTEPVLLEVSLEKQDVYCYEGSDGWAEATISGGNPPYTILWNTGEETSKIEGLVKGRYEVLITDDRGCEAVGSIDIEQPEIPLDIQSTAFSRPSSIGANDAWVEAEVSGGTPFDNSTYTYQWENQQGESLNSQTITEILPNGHFKIRLHTITAGNYFLTIQDKNYEIATTKDGCTFIESSYTIYEPLEAIIEEYTPISCNQENEFLDPHSDGAIVGYVRGGVPFSSGLPYRYTWKKQNDVGIWEVLPTQTDSIATNLGAGVYALNATDSMGNMMGIYESEVLIRATDTTYTFIEPELLQVSLQSTSISCDAGNDGTATVSITGGTAPYHIEWSTGETTATATDLISGTYIAYVTDSRGCQASGRVFVEQPGGIVVTVNTQKDPTCFDGNDGEIALTVTGGTPPFMYQWDTGETSISLSNLSAGVYTLSITDDEGCKAFEQIELKNPEQITLDLGDNRTICTDQSLIIDITIDDANATYSWASDNGFRSSNPVVELNTAGIYTATITNALGCVHSDTVHVTTSDAEIDAEFVIATQGNAKQEVVLVNVSYPKGDTSIWTVPEGLEVVNTNDDQLVLTFAKAGTYEFGLRSYIGDCYADFSKTILIEEAIDSPDIEEGQNSFISELLVYPNPNSGTFKVKVSLEEEAKIQVNIINLLTSEAVYTKEANNASEYLIDYTIGNLPSGIYLLAVETARGKALRKLVIQ</sequence>
<dbReference type="InterPro" id="IPR025667">
    <property type="entry name" value="SprB_repeat"/>
</dbReference>
<keyword evidence="4" id="KW-1185">Reference proteome</keyword>
<dbReference type="RefSeq" id="WP_324181121.1">
    <property type="nucleotide sequence ID" value="NZ_BAABAW010000020.1"/>
</dbReference>
<name>A0ABU5ZZ53_9FLAO</name>
<dbReference type="Pfam" id="PF18962">
    <property type="entry name" value="Por_Secre_tail"/>
    <property type="match status" value="1"/>
</dbReference>
<feature type="domain" description="Secretion system C-terminal sorting" evidence="2">
    <location>
        <begin position="1644"/>
        <end position="1720"/>
    </location>
</feature>